<keyword evidence="3" id="KW-1185">Reference proteome</keyword>
<dbReference type="GeneID" id="54586035"/>
<evidence type="ECO:0000313" key="3">
    <source>
        <dbReference type="Proteomes" id="UP000800094"/>
    </source>
</evidence>
<dbReference type="AlphaFoldDB" id="A0A6A6IW69"/>
<feature type="region of interest" description="Disordered" evidence="1">
    <location>
        <begin position="131"/>
        <end position="152"/>
    </location>
</feature>
<dbReference type="Proteomes" id="UP000800094">
    <property type="component" value="Unassembled WGS sequence"/>
</dbReference>
<sequence>MDSKEGQERLSTSSAPNGDESAAASSPRVKSEASRSGINPSHAASYEPVFGSVARLVASVSRCLVQLRFRRHRAGLWGEMDIPYGSGSSIPLSGGNMANIPHLISVIPPLNKYTDVIKTLANSNKLQEPFHMRSRRRSFAQDTSGPSEPVLQRKPMSTIRSPFGVCNRWYSNFLVMNDPQAWPYPRLPPELQRCLGNEYVAPATCYDPSLQLSAPASHGGPDFAAHGIVWHAADGGLRSSTIKLPSNADDWQDLIASNGPSPSIADHSEAYASQHPDEGALHEYHEEDERVRKRSRKK</sequence>
<gene>
    <name evidence="2" type="ORF">BU26DRAFT_559449</name>
</gene>
<evidence type="ECO:0000313" key="2">
    <source>
        <dbReference type="EMBL" id="KAF2254795.1"/>
    </source>
</evidence>
<reference evidence="2" key="1">
    <citation type="journal article" date="2020" name="Stud. Mycol.">
        <title>101 Dothideomycetes genomes: a test case for predicting lifestyles and emergence of pathogens.</title>
        <authorList>
            <person name="Haridas S."/>
            <person name="Albert R."/>
            <person name="Binder M."/>
            <person name="Bloem J."/>
            <person name="Labutti K."/>
            <person name="Salamov A."/>
            <person name="Andreopoulos B."/>
            <person name="Baker S."/>
            <person name="Barry K."/>
            <person name="Bills G."/>
            <person name="Bluhm B."/>
            <person name="Cannon C."/>
            <person name="Castanera R."/>
            <person name="Culley D."/>
            <person name="Daum C."/>
            <person name="Ezra D."/>
            <person name="Gonzalez J."/>
            <person name="Henrissat B."/>
            <person name="Kuo A."/>
            <person name="Liang C."/>
            <person name="Lipzen A."/>
            <person name="Lutzoni F."/>
            <person name="Magnuson J."/>
            <person name="Mondo S."/>
            <person name="Nolan M."/>
            <person name="Ohm R."/>
            <person name="Pangilinan J."/>
            <person name="Park H.-J."/>
            <person name="Ramirez L."/>
            <person name="Alfaro M."/>
            <person name="Sun H."/>
            <person name="Tritt A."/>
            <person name="Yoshinaga Y."/>
            <person name="Zwiers L.-H."/>
            <person name="Turgeon B."/>
            <person name="Goodwin S."/>
            <person name="Spatafora J."/>
            <person name="Crous P."/>
            <person name="Grigoriev I."/>
        </authorList>
    </citation>
    <scope>NUCLEOTIDE SEQUENCE</scope>
    <source>
        <strain evidence="2">CBS 122368</strain>
    </source>
</reference>
<proteinExistence type="predicted"/>
<dbReference type="EMBL" id="ML987190">
    <property type="protein sequence ID" value="KAF2254795.1"/>
    <property type="molecule type" value="Genomic_DNA"/>
</dbReference>
<feature type="region of interest" description="Disordered" evidence="1">
    <location>
        <begin position="1"/>
        <end position="41"/>
    </location>
</feature>
<name>A0A6A6IW69_9PLEO</name>
<organism evidence="2 3">
    <name type="scientific">Trematosphaeria pertusa</name>
    <dbReference type="NCBI Taxonomy" id="390896"/>
    <lineage>
        <taxon>Eukaryota</taxon>
        <taxon>Fungi</taxon>
        <taxon>Dikarya</taxon>
        <taxon>Ascomycota</taxon>
        <taxon>Pezizomycotina</taxon>
        <taxon>Dothideomycetes</taxon>
        <taxon>Pleosporomycetidae</taxon>
        <taxon>Pleosporales</taxon>
        <taxon>Massarineae</taxon>
        <taxon>Trematosphaeriaceae</taxon>
        <taxon>Trematosphaeria</taxon>
    </lineage>
</organism>
<protein>
    <submittedName>
        <fullName evidence="2">Uncharacterized protein</fullName>
    </submittedName>
</protein>
<dbReference type="RefSeq" id="XP_033689799.1">
    <property type="nucleotide sequence ID" value="XM_033832705.1"/>
</dbReference>
<accession>A0A6A6IW69</accession>
<feature type="compositionally biased region" description="Basic and acidic residues" evidence="1">
    <location>
        <begin position="275"/>
        <end position="291"/>
    </location>
</feature>
<feature type="region of interest" description="Disordered" evidence="1">
    <location>
        <begin position="255"/>
        <end position="298"/>
    </location>
</feature>
<evidence type="ECO:0000256" key="1">
    <source>
        <dbReference type="SAM" id="MobiDB-lite"/>
    </source>
</evidence>